<reference evidence="9 10" key="1">
    <citation type="submission" date="2020-12" db="EMBL/GenBank/DDBJ databases">
        <title>Metabolic potential, ecology and presence of endohyphal bacteria is reflected in genomic diversity of Mucoromycotina.</title>
        <authorList>
            <person name="Muszewska A."/>
            <person name="Okrasinska A."/>
            <person name="Steczkiewicz K."/>
            <person name="Drgas O."/>
            <person name="Orlowska M."/>
            <person name="Perlinska-Lenart U."/>
            <person name="Aleksandrzak-Piekarczyk T."/>
            <person name="Szatraj K."/>
            <person name="Zielenkiewicz U."/>
            <person name="Pilsyk S."/>
            <person name="Malc E."/>
            <person name="Mieczkowski P."/>
            <person name="Kruszewska J.S."/>
            <person name="Biernat P."/>
            <person name="Pawlowska J."/>
        </authorList>
    </citation>
    <scope>NUCLEOTIDE SEQUENCE [LARGE SCALE GENOMIC DNA]</scope>
    <source>
        <strain evidence="9 10">CBS 142.35</strain>
    </source>
</reference>
<protein>
    <recommendedName>
        <fullName evidence="2">site-specific DNA-methyltransferase (adenine-specific)</fullName>
        <ecNumber evidence="2">2.1.1.72</ecNumber>
    </recommendedName>
</protein>
<dbReference type="Proteomes" id="UP000646827">
    <property type="component" value="Unassembled WGS sequence"/>
</dbReference>
<dbReference type="AlphaFoldDB" id="A0A8H7S4S9"/>
<evidence type="ECO:0000259" key="8">
    <source>
        <dbReference type="Pfam" id="PF07669"/>
    </source>
</evidence>
<dbReference type="InterPro" id="IPR029063">
    <property type="entry name" value="SAM-dependent_MTases_sf"/>
</dbReference>
<dbReference type="EMBL" id="JAEPRB010000101">
    <property type="protein sequence ID" value="KAG2221742.1"/>
    <property type="molecule type" value="Genomic_DNA"/>
</dbReference>
<dbReference type="PROSITE" id="PS00092">
    <property type="entry name" value="N6_MTASE"/>
    <property type="match status" value="1"/>
</dbReference>
<feature type="compositionally biased region" description="Polar residues" evidence="7">
    <location>
        <begin position="22"/>
        <end position="32"/>
    </location>
</feature>
<evidence type="ECO:0000256" key="5">
    <source>
        <dbReference type="ARBA" id="ARBA00022691"/>
    </source>
</evidence>
<keyword evidence="4" id="KW-0808">Transferase</keyword>
<sequence>MNQHDPTTATPIQSFNQQTTISHSSLFNSEQPRSPIPTKRRIDHEHGHGGIQGSQVNLIVTILGSLLNTSQTKDLRDALMTTYLTFIDVLLYDLMGYRVMKDYMALFHHEDVIVNNKENDLDEQQKTLQLRARFHDAGIVFYSLQWVDSIFAGVYTKFLEINAQKQRKDHGQFYTPQSIVQFMWNTCLRQHSPSSSSPPPSLVQVPRVFDPCMGMGAFLCEFLTRLIDSCMATPSVWNNIEYLKYMLCHAIPENLWGVEIDPFAYKIGKLNVLVHLFPFYKRIMELSIPSPINNISISNNDNNDSTPQPLMAINRLHLFRNDTLKLTLYKDISSWEFAELLRLRDPAQLKFDYIVTNPPYMIRKTGLVTEPDPALYDSHVLGGRGAQAYLYFMWICMLRCNPSTGQICLITPSQWMVLEFAQHLRTWMWQHCQLLGMYQFEPYKVWPKVQTDSLIFRLRMRQQQQQLTVDDNTITSQTPVITTARENSVIFLRHMSRKAKLDNILGEYTSFSRESHNHQPHPEEKIKDPLLKFKWTRTDDIGRILKSPNASFAFLSPTSRLTDQLNDLTSTLPRICDADDAPLEFHRGPNTNPVYALVVRTRWARETFGKACFDRWLRPAIYWSGKSQGTDKESTFWLHRDPLRLARKEVSPAEAFVPLNRTDENGDPFYSMILVDKDGAEQLEKDISEQQQQDNDNTKDVDQRLREGETRLYQYLRDAREALQSTRDTKISWCHYNKCGVDVPVKIVHPINYGYFTKSQPRQRFFMDRNRFCLTNQCMYFTTKKNNSNSNDNTASSSLSLASPPPLSEEYYCALLNSSTIQFFIKEHCSYDQQGRMRFFGKHLANIPSPLPPTQKEDHIMAQLVHLVSMARARIYTITEMTKLQTLMERVRGGSWDLSVTDIACLRKFDDQQIAVQQDCQQVLQQPRGIWRKIFGHYDQNRYPTLLDAVIRTLQRASLCQYAIDQLTYVLYQIPQELQQSLESELSLTLTEKWKPQLEKFNLTHVGEDRIAWGNCIIEMINNL</sequence>
<keyword evidence="3" id="KW-0489">Methyltransferase</keyword>
<dbReference type="Gene3D" id="3.40.50.150">
    <property type="entry name" value="Vaccinia Virus protein VP39"/>
    <property type="match status" value="1"/>
</dbReference>
<keyword evidence="5" id="KW-0949">S-adenosyl-L-methionine</keyword>
<evidence type="ECO:0000256" key="4">
    <source>
        <dbReference type="ARBA" id="ARBA00022679"/>
    </source>
</evidence>
<gene>
    <name evidence="9" type="ORF">INT45_007148</name>
</gene>
<evidence type="ECO:0000256" key="6">
    <source>
        <dbReference type="ARBA" id="ARBA00047942"/>
    </source>
</evidence>
<proteinExistence type="inferred from homology"/>
<feature type="domain" description="Type II methyltransferase M.TaqI-like" evidence="8">
    <location>
        <begin position="253"/>
        <end position="446"/>
    </location>
</feature>
<evidence type="ECO:0000256" key="7">
    <source>
        <dbReference type="SAM" id="MobiDB-lite"/>
    </source>
</evidence>
<dbReference type="OrthoDB" id="2441416at2759"/>
<dbReference type="EC" id="2.1.1.72" evidence="2"/>
<dbReference type="SUPFAM" id="SSF53335">
    <property type="entry name" value="S-adenosyl-L-methionine-dependent methyltransferases"/>
    <property type="match status" value="1"/>
</dbReference>
<comment type="similarity">
    <text evidence="1">Belongs to the N(4)/N(6)-methyltransferase family.</text>
</comment>
<dbReference type="PRINTS" id="PR00507">
    <property type="entry name" value="N12N6MTFRASE"/>
</dbReference>
<dbReference type="InterPro" id="IPR011639">
    <property type="entry name" value="MethylTrfase_TaqI-like_dom"/>
</dbReference>
<dbReference type="PANTHER" id="PTHR33841:SF5">
    <property type="entry name" value="DNA METHYLASE (MODIFICATION METHYLASE) (METHYLTRANSFERASE)-RELATED"/>
    <property type="match status" value="1"/>
</dbReference>
<name>A0A8H7S4S9_9FUNG</name>
<comment type="caution">
    <text evidence="9">The sequence shown here is derived from an EMBL/GenBank/DDBJ whole genome shotgun (WGS) entry which is preliminary data.</text>
</comment>
<evidence type="ECO:0000313" key="10">
    <source>
        <dbReference type="Proteomes" id="UP000646827"/>
    </source>
</evidence>
<dbReference type="PANTHER" id="PTHR33841">
    <property type="entry name" value="DNA METHYLTRANSFERASE YEEA-RELATED"/>
    <property type="match status" value="1"/>
</dbReference>
<evidence type="ECO:0000256" key="3">
    <source>
        <dbReference type="ARBA" id="ARBA00022603"/>
    </source>
</evidence>
<evidence type="ECO:0000313" key="9">
    <source>
        <dbReference type="EMBL" id="KAG2221742.1"/>
    </source>
</evidence>
<dbReference type="GO" id="GO:0032259">
    <property type="term" value="P:methylation"/>
    <property type="evidence" value="ECO:0007669"/>
    <property type="project" value="UniProtKB-KW"/>
</dbReference>
<evidence type="ECO:0000256" key="1">
    <source>
        <dbReference type="ARBA" id="ARBA00006594"/>
    </source>
</evidence>
<dbReference type="GO" id="GO:0006304">
    <property type="term" value="P:DNA modification"/>
    <property type="evidence" value="ECO:0007669"/>
    <property type="project" value="InterPro"/>
</dbReference>
<organism evidence="9 10">
    <name type="scientific">Circinella minor</name>
    <dbReference type="NCBI Taxonomy" id="1195481"/>
    <lineage>
        <taxon>Eukaryota</taxon>
        <taxon>Fungi</taxon>
        <taxon>Fungi incertae sedis</taxon>
        <taxon>Mucoromycota</taxon>
        <taxon>Mucoromycotina</taxon>
        <taxon>Mucoromycetes</taxon>
        <taxon>Mucorales</taxon>
        <taxon>Lichtheimiaceae</taxon>
        <taxon>Circinella</taxon>
    </lineage>
</organism>
<evidence type="ECO:0000256" key="2">
    <source>
        <dbReference type="ARBA" id="ARBA00011900"/>
    </source>
</evidence>
<dbReference type="Pfam" id="PF07669">
    <property type="entry name" value="Eco57I"/>
    <property type="match status" value="1"/>
</dbReference>
<dbReference type="GO" id="GO:0003676">
    <property type="term" value="F:nucleic acid binding"/>
    <property type="evidence" value="ECO:0007669"/>
    <property type="project" value="InterPro"/>
</dbReference>
<comment type="catalytic activity">
    <reaction evidence="6">
        <text>a 2'-deoxyadenosine in DNA + S-adenosyl-L-methionine = an N(6)-methyl-2'-deoxyadenosine in DNA + S-adenosyl-L-homocysteine + H(+)</text>
        <dbReference type="Rhea" id="RHEA:15197"/>
        <dbReference type="Rhea" id="RHEA-COMP:12418"/>
        <dbReference type="Rhea" id="RHEA-COMP:12419"/>
        <dbReference type="ChEBI" id="CHEBI:15378"/>
        <dbReference type="ChEBI" id="CHEBI:57856"/>
        <dbReference type="ChEBI" id="CHEBI:59789"/>
        <dbReference type="ChEBI" id="CHEBI:90615"/>
        <dbReference type="ChEBI" id="CHEBI:90616"/>
        <dbReference type="EC" id="2.1.1.72"/>
    </reaction>
</comment>
<feature type="region of interest" description="Disordered" evidence="7">
    <location>
        <begin position="22"/>
        <end position="50"/>
    </location>
</feature>
<dbReference type="GO" id="GO:0009007">
    <property type="term" value="F:site-specific DNA-methyltransferase (adenine-specific) activity"/>
    <property type="evidence" value="ECO:0007669"/>
    <property type="project" value="UniProtKB-EC"/>
</dbReference>
<dbReference type="InterPro" id="IPR002052">
    <property type="entry name" value="DNA_methylase_N6_adenine_CS"/>
</dbReference>
<keyword evidence="10" id="KW-1185">Reference proteome</keyword>
<accession>A0A8H7S4S9</accession>
<dbReference type="InterPro" id="IPR050953">
    <property type="entry name" value="N4_N6_ade-DNA_methylase"/>
</dbReference>